<dbReference type="Proteomes" id="UP000800041">
    <property type="component" value="Unassembled WGS sequence"/>
</dbReference>
<sequence>MRFTGSSHAENVLDFPLGLFIIYLFKTSPDHRQLGKHLNTRTYLRYEVRPPMSGIHMPLREVPIQRYWAKTPGIPRLLGRMRTRFCPSGGIGECQQGFEEFALFD</sequence>
<accession>A0A6G1GU96</accession>
<dbReference type="EMBL" id="ML977168">
    <property type="protein sequence ID" value="KAF1984329.1"/>
    <property type="molecule type" value="Genomic_DNA"/>
</dbReference>
<evidence type="ECO:0000313" key="2">
    <source>
        <dbReference type="Proteomes" id="UP000800041"/>
    </source>
</evidence>
<protein>
    <submittedName>
        <fullName evidence="1">Uncharacterized protein</fullName>
    </submittedName>
</protein>
<evidence type="ECO:0000313" key="1">
    <source>
        <dbReference type="EMBL" id="KAF1984329.1"/>
    </source>
</evidence>
<name>A0A6G1GU96_9PEZI</name>
<keyword evidence="2" id="KW-1185">Reference proteome</keyword>
<proteinExistence type="predicted"/>
<organism evidence="1 2">
    <name type="scientific">Aulographum hederae CBS 113979</name>
    <dbReference type="NCBI Taxonomy" id="1176131"/>
    <lineage>
        <taxon>Eukaryota</taxon>
        <taxon>Fungi</taxon>
        <taxon>Dikarya</taxon>
        <taxon>Ascomycota</taxon>
        <taxon>Pezizomycotina</taxon>
        <taxon>Dothideomycetes</taxon>
        <taxon>Pleosporomycetidae</taxon>
        <taxon>Aulographales</taxon>
        <taxon>Aulographaceae</taxon>
    </lineage>
</organism>
<dbReference type="AlphaFoldDB" id="A0A6G1GU96"/>
<reference evidence="1" key="1">
    <citation type="journal article" date="2020" name="Stud. Mycol.">
        <title>101 Dothideomycetes genomes: a test case for predicting lifestyles and emergence of pathogens.</title>
        <authorList>
            <person name="Haridas S."/>
            <person name="Albert R."/>
            <person name="Binder M."/>
            <person name="Bloem J."/>
            <person name="Labutti K."/>
            <person name="Salamov A."/>
            <person name="Andreopoulos B."/>
            <person name="Baker S."/>
            <person name="Barry K."/>
            <person name="Bills G."/>
            <person name="Bluhm B."/>
            <person name="Cannon C."/>
            <person name="Castanera R."/>
            <person name="Culley D."/>
            <person name="Daum C."/>
            <person name="Ezra D."/>
            <person name="Gonzalez J."/>
            <person name="Henrissat B."/>
            <person name="Kuo A."/>
            <person name="Liang C."/>
            <person name="Lipzen A."/>
            <person name="Lutzoni F."/>
            <person name="Magnuson J."/>
            <person name="Mondo S."/>
            <person name="Nolan M."/>
            <person name="Ohm R."/>
            <person name="Pangilinan J."/>
            <person name="Park H.-J."/>
            <person name="Ramirez L."/>
            <person name="Alfaro M."/>
            <person name="Sun H."/>
            <person name="Tritt A."/>
            <person name="Yoshinaga Y."/>
            <person name="Zwiers L.-H."/>
            <person name="Turgeon B."/>
            <person name="Goodwin S."/>
            <person name="Spatafora J."/>
            <person name="Crous P."/>
            <person name="Grigoriev I."/>
        </authorList>
    </citation>
    <scope>NUCLEOTIDE SEQUENCE</scope>
    <source>
        <strain evidence="1">CBS 113979</strain>
    </source>
</reference>
<gene>
    <name evidence="1" type="ORF">K402DRAFT_395690</name>
</gene>